<dbReference type="SMART" id="SM00228">
    <property type="entry name" value="PDZ"/>
    <property type="match status" value="1"/>
</dbReference>
<dbReference type="GO" id="GO:0007165">
    <property type="term" value="P:signal transduction"/>
    <property type="evidence" value="ECO:0007669"/>
    <property type="project" value="TreeGrafter"/>
</dbReference>
<evidence type="ECO:0000313" key="7">
    <source>
        <dbReference type="EMBL" id="HFI91485.1"/>
    </source>
</evidence>
<dbReference type="InterPro" id="IPR001478">
    <property type="entry name" value="PDZ"/>
</dbReference>
<keyword evidence="3 5" id="KW-0378">Hydrolase</keyword>
<evidence type="ECO:0000256" key="2">
    <source>
        <dbReference type="ARBA" id="ARBA00022670"/>
    </source>
</evidence>
<dbReference type="CDD" id="cd07560">
    <property type="entry name" value="Peptidase_S41_CPP"/>
    <property type="match status" value="1"/>
</dbReference>
<dbReference type="InterPro" id="IPR004447">
    <property type="entry name" value="Peptidase_S41A"/>
</dbReference>
<evidence type="ECO:0000256" key="3">
    <source>
        <dbReference type="ARBA" id="ARBA00022801"/>
    </source>
</evidence>
<dbReference type="Gene3D" id="2.30.42.10">
    <property type="match status" value="1"/>
</dbReference>
<dbReference type="Pfam" id="PF22694">
    <property type="entry name" value="CtpB_N-like"/>
    <property type="match status" value="1"/>
</dbReference>
<dbReference type="GO" id="GO:0006508">
    <property type="term" value="P:proteolysis"/>
    <property type="evidence" value="ECO:0007669"/>
    <property type="project" value="UniProtKB-KW"/>
</dbReference>
<evidence type="ECO:0000256" key="4">
    <source>
        <dbReference type="ARBA" id="ARBA00022825"/>
    </source>
</evidence>
<dbReference type="InterPro" id="IPR005151">
    <property type="entry name" value="Tail-specific_protease"/>
</dbReference>
<dbReference type="InterPro" id="IPR036034">
    <property type="entry name" value="PDZ_sf"/>
</dbReference>
<dbReference type="InterPro" id="IPR055210">
    <property type="entry name" value="CtpA/B_N"/>
</dbReference>
<dbReference type="NCBIfam" id="TIGR00225">
    <property type="entry name" value="prc"/>
    <property type="match status" value="1"/>
</dbReference>
<evidence type="ECO:0000259" key="6">
    <source>
        <dbReference type="PROSITE" id="PS50106"/>
    </source>
</evidence>
<sequence>MKKSLIFFITISALLLGFYIQRSGDIYYEISKNMELFGKVYKEISFNYVDEINPEEFMREGIKGMLKSLDPYTVFIDESKQEDIDLMTNGKYGGIGVTIGVRNDRITITEILEGYAAQKQGLRIGDIVIEVDGEPITSSDIDDLSSKVKGEPGTTVQLKVLRNNDKDTLLFNIVREEIVIRNLVYADFYPKNSNNVYLKLSNFSRSAAEEIKNALKRLKEEKPIESIVLDLRGNPGGLLDVAVEVCNKFLKKDLLIVSTKGRDPNSEKKYFAKEEPMVPNEKLVVLINENSASASEIVAGAIQDHDRGVILGTQSFGKGLVQTITPISYNTSLKITTAKYYTPSGRCIQKIDYSKKNKVFNTPLIDEKSEFTTDNNRKVYSAGGIAPDTVVTYEIEGEITKELLAKGVIFDFADKFYYDNQSAKFENLNDNKIFNEFSAYIKSKDFNYTPEVEKKLNALIDDLDKNKINGKILSAANKLKDELKDYFGKELEKYKSEILSYIKIELANRYYNQQRALEESLKYDKQFNTAINLFRNETVFNKLLNKGL</sequence>
<keyword evidence="2 5" id="KW-0645">Protease</keyword>
<dbReference type="AlphaFoldDB" id="A0A7V2ZK91"/>
<dbReference type="SUPFAM" id="SSF50156">
    <property type="entry name" value="PDZ domain-like"/>
    <property type="match status" value="1"/>
</dbReference>
<dbReference type="PANTHER" id="PTHR32060">
    <property type="entry name" value="TAIL-SPECIFIC PROTEASE"/>
    <property type="match status" value="1"/>
</dbReference>
<keyword evidence="4 5" id="KW-0720">Serine protease</keyword>
<reference evidence="7" key="1">
    <citation type="journal article" date="2020" name="mSystems">
        <title>Genome- and Community-Level Interaction Insights into Carbon Utilization and Element Cycling Functions of Hydrothermarchaeota in Hydrothermal Sediment.</title>
        <authorList>
            <person name="Zhou Z."/>
            <person name="Liu Y."/>
            <person name="Xu W."/>
            <person name="Pan J."/>
            <person name="Luo Z.H."/>
            <person name="Li M."/>
        </authorList>
    </citation>
    <scope>NUCLEOTIDE SEQUENCE [LARGE SCALE GENOMIC DNA]</scope>
    <source>
        <strain evidence="7">SpSt-479</strain>
    </source>
</reference>
<dbReference type="Pfam" id="PF13180">
    <property type="entry name" value="PDZ_2"/>
    <property type="match status" value="1"/>
</dbReference>
<dbReference type="Gene3D" id="3.30.750.44">
    <property type="match status" value="1"/>
</dbReference>
<protein>
    <submittedName>
        <fullName evidence="7">S41 family peptidase</fullName>
    </submittedName>
</protein>
<dbReference type="GO" id="GO:0008236">
    <property type="term" value="F:serine-type peptidase activity"/>
    <property type="evidence" value="ECO:0007669"/>
    <property type="project" value="UniProtKB-KW"/>
</dbReference>
<dbReference type="GO" id="GO:0004175">
    <property type="term" value="F:endopeptidase activity"/>
    <property type="evidence" value="ECO:0007669"/>
    <property type="project" value="TreeGrafter"/>
</dbReference>
<dbReference type="Pfam" id="PF03572">
    <property type="entry name" value="Peptidase_S41"/>
    <property type="match status" value="1"/>
</dbReference>
<dbReference type="PANTHER" id="PTHR32060:SF30">
    <property type="entry name" value="CARBOXY-TERMINAL PROCESSING PROTEASE CTPA"/>
    <property type="match status" value="1"/>
</dbReference>
<comment type="caution">
    <text evidence="7">The sequence shown here is derived from an EMBL/GenBank/DDBJ whole genome shotgun (WGS) entry which is preliminary data.</text>
</comment>
<dbReference type="SUPFAM" id="SSF52096">
    <property type="entry name" value="ClpP/crotonase"/>
    <property type="match status" value="1"/>
</dbReference>
<feature type="domain" description="PDZ" evidence="6">
    <location>
        <begin position="83"/>
        <end position="164"/>
    </location>
</feature>
<dbReference type="GO" id="GO:0030288">
    <property type="term" value="C:outer membrane-bounded periplasmic space"/>
    <property type="evidence" value="ECO:0007669"/>
    <property type="project" value="TreeGrafter"/>
</dbReference>
<dbReference type="PROSITE" id="PS50106">
    <property type="entry name" value="PDZ"/>
    <property type="match status" value="1"/>
</dbReference>
<dbReference type="SMART" id="SM00245">
    <property type="entry name" value="TSPc"/>
    <property type="match status" value="1"/>
</dbReference>
<name>A0A7V2ZK91_9BACT</name>
<proteinExistence type="inferred from homology"/>
<organism evidence="7">
    <name type="scientific">Ignavibacterium album</name>
    <dbReference type="NCBI Taxonomy" id="591197"/>
    <lineage>
        <taxon>Bacteria</taxon>
        <taxon>Pseudomonadati</taxon>
        <taxon>Ignavibacteriota</taxon>
        <taxon>Ignavibacteria</taxon>
        <taxon>Ignavibacteriales</taxon>
        <taxon>Ignavibacteriaceae</taxon>
        <taxon>Ignavibacterium</taxon>
    </lineage>
</organism>
<comment type="similarity">
    <text evidence="1 5">Belongs to the peptidase S41A family.</text>
</comment>
<dbReference type="EMBL" id="DSUJ01000008">
    <property type="protein sequence ID" value="HFI91485.1"/>
    <property type="molecule type" value="Genomic_DNA"/>
</dbReference>
<accession>A0A7V2ZK91</accession>
<dbReference type="InterPro" id="IPR029045">
    <property type="entry name" value="ClpP/crotonase-like_dom_sf"/>
</dbReference>
<evidence type="ECO:0000256" key="5">
    <source>
        <dbReference type="RuleBase" id="RU004404"/>
    </source>
</evidence>
<dbReference type="CDD" id="cd06782">
    <property type="entry name" value="cpPDZ_CPP-like"/>
    <property type="match status" value="1"/>
</dbReference>
<dbReference type="Gene3D" id="3.90.226.10">
    <property type="entry name" value="2-enoyl-CoA Hydratase, Chain A, domain 1"/>
    <property type="match status" value="1"/>
</dbReference>
<gene>
    <name evidence="7" type="ORF">ENS31_08165</name>
</gene>
<evidence type="ECO:0000256" key="1">
    <source>
        <dbReference type="ARBA" id="ARBA00009179"/>
    </source>
</evidence>